<gene>
    <name evidence="2" type="ORF">PCL_01659</name>
</gene>
<feature type="compositionally biased region" description="Acidic residues" evidence="1">
    <location>
        <begin position="102"/>
        <end position="111"/>
    </location>
</feature>
<name>A0A2U3E243_PURLI</name>
<evidence type="ECO:0000313" key="2">
    <source>
        <dbReference type="EMBL" id="PWI68570.1"/>
    </source>
</evidence>
<evidence type="ECO:0000313" key="3">
    <source>
        <dbReference type="Proteomes" id="UP000245956"/>
    </source>
</evidence>
<dbReference type="EMBL" id="LCWV01000014">
    <property type="protein sequence ID" value="PWI68570.1"/>
    <property type="molecule type" value="Genomic_DNA"/>
</dbReference>
<sequence length="143" mass="15621">MCSRPVAQSRIVCPDSRPVPYQSVISTSPPPSRAGLSYRRARRAPSRSRLLPCSQIRRLPFIARPVADMAPSSQNPTSWDEYDGRPSPSGSLTSSVLADEQALLDDDEDGDDGAHGDGSRLILGQERRRHVFRLVVFGTGTFG</sequence>
<comment type="caution">
    <text evidence="2">The sequence shown here is derived from an EMBL/GenBank/DDBJ whole genome shotgun (WGS) entry which is preliminary data.</text>
</comment>
<reference evidence="2 3" key="1">
    <citation type="journal article" date="2016" name="Front. Microbiol.">
        <title>Genome and transcriptome sequences reveal the specific parasitism of the nematophagous Purpureocillium lilacinum 36-1.</title>
        <authorList>
            <person name="Xie J."/>
            <person name="Li S."/>
            <person name="Mo C."/>
            <person name="Xiao X."/>
            <person name="Peng D."/>
            <person name="Wang G."/>
            <person name="Xiao Y."/>
        </authorList>
    </citation>
    <scope>NUCLEOTIDE SEQUENCE [LARGE SCALE GENOMIC DNA]</scope>
    <source>
        <strain evidence="2 3">36-1</strain>
    </source>
</reference>
<protein>
    <submittedName>
        <fullName evidence="2">Uncharacterized protein</fullName>
    </submittedName>
</protein>
<proteinExistence type="predicted"/>
<accession>A0A2U3E243</accession>
<feature type="region of interest" description="Disordered" evidence="1">
    <location>
        <begin position="64"/>
        <end position="121"/>
    </location>
</feature>
<evidence type="ECO:0000256" key="1">
    <source>
        <dbReference type="SAM" id="MobiDB-lite"/>
    </source>
</evidence>
<dbReference type="AlphaFoldDB" id="A0A2U3E243"/>
<feature type="region of interest" description="Disordered" evidence="1">
    <location>
        <begin position="17"/>
        <end position="47"/>
    </location>
</feature>
<dbReference type="Proteomes" id="UP000245956">
    <property type="component" value="Unassembled WGS sequence"/>
</dbReference>
<organism evidence="2 3">
    <name type="scientific">Purpureocillium lilacinum</name>
    <name type="common">Paecilomyces lilacinus</name>
    <dbReference type="NCBI Taxonomy" id="33203"/>
    <lineage>
        <taxon>Eukaryota</taxon>
        <taxon>Fungi</taxon>
        <taxon>Dikarya</taxon>
        <taxon>Ascomycota</taxon>
        <taxon>Pezizomycotina</taxon>
        <taxon>Sordariomycetes</taxon>
        <taxon>Hypocreomycetidae</taxon>
        <taxon>Hypocreales</taxon>
        <taxon>Ophiocordycipitaceae</taxon>
        <taxon>Purpureocillium</taxon>
    </lineage>
</organism>